<evidence type="ECO:0000313" key="1">
    <source>
        <dbReference type="EMBL" id="JAQ10523.1"/>
    </source>
</evidence>
<sequence>VANIYNPDVCPYLVPAPTDFENTPRRVSVGLHLPFSPLRCVTLRLAVIDQHIEPNGPVWIVLFCSVPFSLRFAGRRPPHHEHVGTSCGSVRKREGGGTTGRRKWGSFLLPVAFLPFPSGSSPPLNLIDIR</sequence>
<name>A0A146LRQ9_LYGHE</name>
<feature type="non-terminal residue" evidence="1">
    <location>
        <position position="1"/>
    </location>
</feature>
<protein>
    <submittedName>
        <fullName evidence="1">Uncharacterized protein</fullName>
    </submittedName>
</protein>
<dbReference type="EMBL" id="GDHC01008106">
    <property type="protein sequence ID" value="JAQ10523.1"/>
    <property type="molecule type" value="Transcribed_RNA"/>
</dbReference>
<reference evidence="1" key="1">
    <citation type="journal article" date="2016" name="Gigascience">
        <title>De novo construction of an expanded transcriptome assembly for the western tarnished plant bug, Lygus hesperus.</title>
        <authorList>
            <person name="Tassone E.E."/>
            <person name="Geib S.M."/>
            <person name="Hall B."/>
            <person name="Fabrick J.A."/>
            <person name="Brent C.S."/>
            <person name="Hull J.J."/>
        </authorList>
    </citation>
    <scope>NUCLEOTIDE SEQUENCE</scope>
</reference>
<organism evidence="1">
    <name type="scientific">Lygus hesperus</name>
    <name type="common">Western plant bug</name>
    <dbReference type="NCBI Taxonomy" id="30085"/>
    <lineage>
        <taxon>Eukaryota</taxon>
        <taxon>Metazoa</taxon>
        <taxon>Ecdysozoa</taxon>
        <taxon>Arthropoda</taxon>
        <taxon>Hexapoda</taxon>
        <taxon>Insecta</taxon>
        <taxon>Pterygota</taxon>
        <taxon>Neoptera</taxon>
        <taxon>Paraneoptera</taxon>
        <taxon>Hemiptera</taxon>
        <taxon>Heteroptera</taxon>
        <taxon>Panheteroptera</taxon>
        <taxon>Cimicomorpha</taxon>
        <taxon>Miridae</taxon>
        <taxon>Mirini</taxon>
        <taxon>Lygus</taxon>
    </lineage>
</organism>
<accession>A0A146LRQ9</accession>
<gene>
    <name evidence="1" type="ORF">g.62228</name>
</gene>
<dbReference type="AlphaFoldDB" id="A0A146LRQ9"/>
<proteinExistence type="predicted"/>